<proteinExistence type="predicted"/>
<evidence type="ECO:0000313" key="2">
    <source>
        <dbReference type="Proteomes" id="UP000308600"/>
    </source>
</evidence>
<organism evidence="1 2">
    <name type="scientific">Pluteus cervinus</name>
    <dbReference type="NCBI Taxonomy" id="181527"/>
    <lineage>
        <taxon>Eukaryota</taxon>
        <taxon>Fungi</taxon>
        <taxon>Dikarya</taxon>
        <taxon>Basidiomycota</taxon>
        <taxon>Agaricomycotina</taxon>
        <taxon>Agaricomycetes</taxon>
        <taxon>Agaricomycetidae</taxon>
        <taxon>Agaricales</taxon>
        <taxon>Pluteineae</taxon>
        <taxon>Pluteaceae</taxon>
        <taxon>Pluteus</taxon>
    </lineage>
</organism>
<name>A0ACD3B9P3_9AGAR</name>
<accession>A0ACD3B9P3</accession>
<dbReference type="EMBL" id="ML208266">
    <property type="protein sequence ID" value="TFK74763.1"/>
    <property type="molecule type" value="Genomic_DNA"/>
</dbReference>
<sequence>MPLTLSGYVLDYSELKISTLSPSEVSLQFGELSTESSPGDGQTTRTASSEALTHLGSVVWLNKWLEKEGMGTLLQAVPVYDPLADQPGSGSAVDSGGVIEGGEEHGQKLLLVRRCTMEMEMEGAKADGSDGRELGGGGRKIGTSTPIPIRSITQSPAFMNNTRVTPIATPVPGTPLTSAPPRRRESGLVECECLPSDIDPQKEIEVRGWIANRLLCGRKDPNELRWVSVVDPCFEEV</sequence>
<gene>
    <name evidence="1" type="ORF">BDN72DRAFT_832836</name>
</gene>
<evidence type="ECO:0000313" key="1">
    <source>
        <dbReference type="EMBL" id="TFK74763.1"/>
    </source>
</evidence>
<dbReference type="Proteomes" id="UP000308600">
    <property type="component" value="Unassembled WGS sequence"/>
</dbReference>
<protein>
    <submittedName>
        <fullName evidence="1">Uncharacterized protein</fullName>
    </submittedName>
</protein>
<keyword evidence="2" id="KW-1185">Reference proteome</keyword>
<reference evidence="1 2" key="1">
    <citation type="journal article" date="2019" name="Nat. Ecol. Evol.">
        <title>Megaphylogeny resolves global patterns of mushroom evolution.</title>
        <authorList>
            <person name="Varga T."/>
            <person name="Krizsan K."/>
            <person name="Foldi C."/>
            <person name="Dima B."/>
            <person name="Sanchez-Garcia M."/>
            <person name="Sanchez-Ramirez S."/>
            <person name="Szollosi G.J."/>
            <person name="Szarkandi J.G."/>
            <person name="Papp V."/>
            <person name="Albert L."/>
            <person name="Andreopoulos W."/>
            <person name="Angelini C."/>
            <person name="Antonin V."/>
            <person name="Barry K.W."/>
            <person name="Bougher N.L."/>
            <person name="Buchanan P."/>
            <person name="Buyck B."/>
            <person name="Bense V."/>
            <person name="Catcheside P."/>
            <person name="Chovatia M."/>
            <person name="Cooper J."/>
            <person name="Damon W."/>
            <person name="Desjardin D."/>
            <person name="Finy P."/>
            <person name="Geml J."/>
            <person name="Haridas S."/>
            <person name="Hughes K."/>
            <person name="Justo A."/>
            <person name="Karasinski D."/>
            <person name="Kautmanova I."/>
            <person name="Kiss B."/>
            <person name="Kocsube S."/>
            <person name="Kotiranta H."/>
            <person name="LaButti K.M."/>
            <person name="Lechner B.E."/>
            <person name="Liimatainen K."/>
            <person name="Lipzen A."/>
            <person name="Lukacs Z."/>
            <person name="Mihaltcheva S."/>
            <person name="Morgado L.N."/>
            <person name="Niskanen T."/>
            <person name="Noordeloos M.E."/>
            <person name="Ohm R.A."/>
            <person name="Ortiz-Santana B."/>
            <person name="Ovrebo C."/>
            <person name="Racz N."/>
            <person name="Riley R."/>
            <person name="Savchenko A."/>
            <person name="Shiryaev A."/>
            <person name="Soop K."/>
            <person name="Spirin V."/>
            <person name="Szebenyi C."/>
            <person name="Tomsovsky M."/>
            <person name="Tulloss R.E."/>
            <person name="Uehling J."/>
            <person name="Grigoriev I.V."/>
            <person name="Vagvolgyi C."/>
            <person name="Papp T."/>
            <person name="Martin F.M."/>
            <person name="Miettinen O."/>
            <person name="Hibbett D.S."/>
            <person name="Nagy L.G."/>
        </authorList>
    </citation>
    <scope>NUCLEOTIDE SEQUENCE [LARGE SCALE GENOMIC DNA]</scope>
    <source>
        <strain evidence="1 2">NL-1719</strain>
    </source>
</reference>